<gene>
    <name evidence="1" type="ORF">RV045_03000</name>
</gene>
<reference evidence="1" key="1">
    <citation type="submission" date="2023-10" db="EMBL/GenBank/DDBJ databases">
        <title>Amphibacter perezi, gen. nov., sp. nov. a novel taxa of the family Comamonadaceae, class Betaproteobacteria isolated from the skin microbiota of Pelophylax perezi from different populations.</title>
        <authorList>
            <person name="Costa S."/>
            <person name="Proenca D.N."/>
            <person name="Lopes I."/>
            <person name="Morais P.V."/>
        </authorList>
    </citation>
    <scope>NUCLEOTIDE SEQUENCE</scope>
    <source>
        <strain evidence="1">SL12-8</strain>
    </source>
</reference>
<evidence type="ECO:0000313" key="1">
    <source>
        <dbReference type="EMBL" id="MEJ7137399.1"/>
    </source>
</evidence>
<dbReference type="EMBL" id="JAWDIE010000003">
    <property type="protein sequence ID" value="MEJ7137399.1"/>
    <property type="molecule type" value="Genomic_DNA"/>
</dbReference>
<keyword evidence="2" id="KW-1185">Reference proteome</keyword>
<name>A0ACC6NZL2_9BURK</name>
<keyword evidence="1" id="KW-0378">Hydrolase</keyword>
<dbReference type="EC" id="3.6.1.-" evidence="1"/>
<sequence length="214" mass="22838">MNTPASSADGSRLDPGFDLYLASQSPRRRDLLDSIAVRYRLLLAGPDEDAEALEAVRPGDTPAVYVQRVARLKGEAARQRLSRLQAQHGVAAWPAAPVLAADTTVALDGRILGKPQDDSEALAMLTALAGRSHEVYTAVWLDGQQRLSTSRVTWSAVPQDALRAYVASGEPAGKAGAYAIQGRAARWISRIEGSHSGIVGLPLFELDQLLTSGK</sequence>
<comment type="caution">
    <text evidence="1">The sequence shown here is derived from an EMBL/GenBank/DDBJ whole genome shotgun (WGS) entry which is preliminary data.</text>
</comment>
<proteinExistence type="predicted"/>
<accession>A0ACC6NZL2</accession>
<evidence type="ECO:0000313" key="2">
    <source>
        <dbReference type="Proteomes" id="UP001364695"/>
    </source>
</evidence>
<dbReference type="Proteomes" id="UP001364695">
    <property type="component" value="Unassembled WGS sequence"/>
</dbReference>
<organism evidence="1 2">
    <name type="scientific">Amphibiibacter pelophylacis</name>
    <dbReference type="NCBI Taxonomy" id="1799477"/>
    <lineage>
        <taxon>Bacteria</taxon>
        <taxon>Pseudomonadati</taxon>
        <taxon>Pseudomonadota</taxon>
        <taxon>Betaproteobacteria</taxon>
        <taxon>Burkholderiales</taxon>
        <taxon>Sphaerotilaceae</taxon>
        <taxon>Amphibiibacter</taxon>
    </lineage>
</organism>
<protein>
    <submittedName>
        <fullName evidence="1">Maf family protein</fullName>
        <ecNumber evidence="1">3.6.1.-</ecNumber>
    </submittedName>
</protein>